<keyword evidence="2" id="KW-0132">Cell division</keyword>
<dbReference type="PANTHER" id="PTHR34298">
    <property type="entry name" value="SEGREGATION AND CONDENSATION PROTEIN B"/>
    <property type="match status" value="1"/>
</dbReference>
<dbReference type="Gene3D" id="1.10.10.10">
    <property type="entry name" value="Winged helix-like DNA-binding domain superfamily/Winged helix DNA-binding domain"/>
    <property type="match status" value="2"/>
</dbReference>
<evidence type="ECO:0000256" key="1">
    <source>
        <dbReference type="ARBA" id="ARBA00022490"/>
    </source>
</evidence>
<dbReference type="GO" id="GO:0051304">
    <property type="term" value="P:chromosome separation"/>
    <property type="evidence" value="ECO:0007669"/>
    <property type="project" value="InterPro"/>
</dbReference>
<dbReference type="EMBL" id="CP116942">
    <property type="protein sequence ID" value="WCO69141.1"/>
    <property type="molecule type" value="Genomic_DNA"/>
</dbReference>
<evidence type="ECO:0000256" key="2">
    <source>
        <dbReference type="ARBA" id="ARBA00022618"/>
    </source>
</evidence>
<dbReference type="AlphaFoldDB" id="A0AAF0BSZ4"/>
<sequence>MAAEGSDPPGPPGPGEPPSPGEGAPVPPADPHDPSAGAPDPAGAPSDPVAAVDAATGLPVEARRALEAIVMVAADPVEPQMLAQLLEVSVERVEEACAALAAAYEADDRGFVLARVAGGYRYQSHPDAAPYVERYVLEGQSARLSSAALETLAIVAYKQPLSRAQVASIRGVNVDGVVRTLVHRGLVAEVARDPGPGQAVLYGTTPLFLERLGVDSLDDLPPIASFVPDAGVVEALETGLRLDPSADDPPPGEQAAGDPGDGEGDGVG</sequence>
<dbReference type="Pfam" id="PF04079">
    <property type="entry name" value="SMC_ScpB"/>
    <property type="match status" value="1"/>
</dbReference>
<dbReference type="InterPro" id="IPR005234">
    <property type="entry name" value="ScpB_csome_segregation"/>
</dbReference>
<proteinExistence type="predicted"/>
<dbReference type="InterPro" id="IPR036390">
    <property type="entry name" value="WH_DNA-bd_sf"/>
</dbReference>
<feature type="region of interest" description="Disordered" evidence="5">
    <location>
        <begin position="237"/>
        <end position="268"/>
    </location>
</feature>
<keyword evidence="3" id="KW-0159">Chromosome partition</keyword>
<dbReference type="Proteomes" id="UP001216390">
    <property type="component" value="Chromosome"/>
</dbReference>
<organism evidence="6 7">
    <name type="scientific">Iamia majanohamensis</name>
    <dbReference type="NCBI Taxonomy" id="467976"/>
    <lineage>
        <taxon>Bacteria</taxon>
        <taxon>Bacillati</taxon>
        <taxon>Actinomycetota</taxon>
        <taxon>Acidimicrobiia</taxon>
        <taxon>Acidimicrobiales</taxon>
        <taxon>Iamiaceae</taxon>
        <taxon>Iamia</taxon>
    </lineage>
</organism>
<evidence type="ECO:0000256" key="4">
    <source>
        <dbReference type="ARBA" id="ARBA00023306"/>
    </source>
</evidence>
<name>A0AAF0BSZ4_9ACTN</name>
<accession>A0AAF0BSZ4</accession>
<dbReference type="InterPro" id="IPR036388">
    <property type="entry name" value="WH-like_DNA-bd_sf"/>
</dbReference>
<feature type="compositionally biased region" description="Low complexity" evidence="5">
    <location>
        <begin position="34"/>
        <end position="50"/>
    </location>
</feature>
<keyword evidence="1" id="KW-0963">Cytoplasm</keyword>
<dbReference type="PANTHER" id="PTHR34298:SF2">
    <property type="entry name" value="SEGREGATION AND CONDENSATION PROTEIN B"/>
    <property type="match status" value="1"/>
</dbReference>
<evidence type="ECO:0000313" key="7">
    <source>
        <dbReference type="Proteomes" id="UP001216390"/>
    </source>
</evidence>
<dbReference type="SUPFAM" id="SSF46785">
    <property type="entry name" value="Winged helix' DNA-binding domain"/>
    <property type="match status" value="2"/>
</dbReference>
<dbReference type="KEGG" id="ima:PO878_10445"/>
<evidence type="ECO:0000256" key="5">
    <source>
        <dbReference type="SAM" id="MobiDB-lite"/>
    </source>
</evidence>
<dbReference type="NCBIfam" id="TIGR00281">
    <property type="entry name" value="SMC-Scp complex subunit ScpB"/>
    <property type="match status" value="1"/>
</dbReference>
<keyword evidence="4" id="KW-0131">Cell cycle</keyword>
<keyword evidence="7" id="KW-1185">Reference proteome</keyword>
<evidence type="ECO:0000313" key="6">
    <source>
        <dbReference type="EMBL" id="WCO69141.1"/>
    </source>
</evidence>
<dbReference type="RefSeq" id="WP_272738655.1">
    <property type="nucleotide sequence ID" value="NZ_CP116942.1"/>
</dbReference>
<feature type="region of interest" description="Disordered" evidence="5">
    <location>
        <begin position="1"/>
        <end position="50"/>
    </location>
</feature>
<dbReference type="GO" id="GO:0051301">
    <property type="term" value="P:cell division"/>
    <property type="evidence" value="ECO:0007669"/>
    <property type="project" value="UniProtKB-KW"/>
</dbReference>
<reference evidence="6" key="1">
    <citation type="submission" date="2023-01" db="EMBL/GenBank/DDBJ databases">
        <title>The diversity of Class Acidimicrobiia in South China Sea sediment environments and the proposal of Iamia marina sp. nov., a novel species of the genus Iamia.</title>
        <authorList>
            <person name="He Y."/>
            <person name="Tian X."/>
        </authorList>
    </citation>
    <scope>NUCLEOTIDE SEQUENCE</scope>
    <source>
        <strain evidence="6">DSM 19957</strain>
    </source>
</reference>
<evidence type="ECO:0000256" key="3">
    <source>
        <dbReference type="ARBA" id="ARBA00022829"/>
    </source>
</evidence>
<gene>
    <name evidence="6" type="primary">scpB</name>
    <name evidence="6" type="ORF">PO878_10445</name>
</gene>
<protein>
    <submittedName>
        <fullName evidence="6">SMC-Scp complex subunit ScpB</fullName>
    </submittedName>
</protein>
<feature type="compositionally biased region" description="Pro residues" evidence="5">
    <location>
        <begin position="8"/>
        <end position="29"/>
    </location>
</feature>